<dbReference type="Gene3D" id="3.40.50.620">
    <property type="entry name" value="HUPs"/>
    <property type="match status" value="1"/>
</dbReference>
<dbReference type="NCBIfam" id="NF010192">
    <property type="entry name" value="PRK13671.1"/>
    <property type="match status" value="1"/>
</dbReference>
<dbReference type="Proteomes" id="UP000290568">
    <property type="component" value="Chromosome"/>
</dbReference>
<proteinExistence type="predicted"/>
<sequence length="307" mass="35652">MFLREKRPHVGIVVEYNPFHNGHIYQIEQIKKMFPNCKITVAMSYKYSQRGEIIIAPWRVRKKYAKKYGVDKFVKLHTDISAQAAHIFASEAVLKLAKKSINYLVFGSETNDVDLFLKIANLIKNNSDQYNLLIKKYLKQKGNSFPRATNLALSELSGSNITMPNDILGLEYVKTIVNHNLDITPISILRTIDFHSEETNNQFASASKIRSMLVNGEDISPFTPIPRYKMTSKNISDTYKKFQKIVINTQKEKLAKMKMITEGMENLFKKNIHLETYEEFVEACVSKRYTRSRIKRAYLFVLLKKYK</sequence>
<keyword evidence="1" id="KW-0694">RNA-binding</keyword>
<evidence type="ECO:0000313" key="2">
    <source>
        <dbReference type="EMBL" id="VEU58829.1"/>
    </source>
</evidence>
<gene>
    <name evidence="2" type="ORF">NCTC10183_00615</name>
</gene>
<dbReference type="GO" id="GO:0016740">
    <property type="term" value="F:transferase activity"/>
    <property type="evidence" value="ECO:0007669"/>
    <property type="project" value="UniProtKB-KW"/>
</dbReference>
<dbReference type="InterPro" id="IPR008513">
    <property type="entry name" value="tRNA(Met)_cyd_acetate_ligase"/>
</dbReference>
<reference evidence="2 3" key="1">
    <citation type="submission" date="2019-01" db="EMBL/GenBank/DDBJ databases">
        <authorList>
            <consortium name="Pathogen Informatics"/>
        </authorList>
    </citation>
    <scope>NUCLEOTIDE SEQUENCE [LARGE SCALE GENOMIC DNA]</scope>
    <source>
        <strain evidence="2 3">NCTC10183</strain>
    </source>
</reference>
<dbReference type="Pfam" id="PF05636">
    <property type="entry name" value="HIGH_NTase1"/>
    <property type="match status" value="1"/>
</dbReference>
<organism evidence="2 3">
    <name type="scientific">Mycoplasmopsis gallinacea</name>
    <dbReference type="NCBI Taxonomy" id="29556"/>
    <lineage>
        <taxon>Bacteria</taxon>
        <taxon>Bacillati</taxon>
        <taxon>Mycoplasmatota</taxon>
        <taxon>Mycoplasmoidales</taxon>
        <taxon>Metamycoplasmataceae</taxon>
        <taxon>Mycoplasmopsis</taxon>
    </lineage>
</organism>
<accession>A0A449A3K6</accession>
<dbReference type="GO" id="GO:0003723">
    <property type="term" value="F:RNA binding"/>
    <property type="evidence" value="ECO:0007669"/>
    <property type="project" value="UniProtKB-KW"/>
</dbReference>
<keyword evidence="3" id="KW-1185">Reference proteome</keyword>
<dbReference type="OrthoDB" id="9769796at2"/>
<dbReference type="InterPro" id="IPR004821">
    <property type="entry name" value="Cyt_trans-like"/>
</dbReference>
<dbReference type="RefSeq" id="WP_129620453.1">
    <property type="nucleotide sequence ID" value="NZ_LR214950.1"/>
</dbReference>
<protein>
    <submittedName>
        <fullName evidence="2">Cytidyltransferase-like domain</fullName>
    </submittedName>
</protein>
<name>A0A449A3K6_9BACT</name>
<evidence type="ECO:0000256" key="1">
    <source>
        <dbReference type="ARBA" id="ARBA00022884"/>
    </source>
</evidence>
<dbReference type="InterPro" id="IPR014729">
    <property type="entry name" value="Rossmann-like_a/b/a_fold"/>
</dbReference>
<dbReference type="NCBIfam" id="TIGR00125">
    <property type="entry name" value="cyt_tran_rel"/>
    <property type="match status" value="1"/>
</dbReference>
<dbReference type="PANTHER" id="PTHR37825">
    <property type="entry name" value="TRNA(MET) CYTIDINE ACETATE LIGASE"/>
    <property type="match status" value="1"/>
</dbReference>
<dbReference type="SUPFAM" id="SSF52374">
    <property type="entry name" value="Nucleotidylyl transferase"/>
    <property type="match status" value="1"/>
</dbReference>
<dbReference type="EMBL" id="LR214950">
    <property type="protein sequence ID" value="VEU58829.1"/>
    <property type="molecule type" value="Genomic_DNA"/>
</dbReference>
<evidence type="ECO:0000313" key="3">
    <source>
        <dbReference type="Proteomes" id="UP000290568"/>
    </source>
</evidence>
<dbReference type="AlphaFoldDB" id="A0A449A3K6"/>
<dbReference type="PANTHER" id="PTHR37825:SF1">
    <property type="entry name" value="TRNA(MET) CYTIDINE ACETATE LIGASE"/>
    <property type="match status" value="1"/>
</dbReference>
<keyword evidence="2" id="KW-0808">Transferase</keyword>